<dbReference type="SUPFAM" id="SSF52047">
    <property type="entry name" value="RNI-like"/>
    <property type="match status" value="1"/>
</dbReference>
<dbReference type="GeneID" id="80913627"/>
<organism evidence="2 3">
    <name type="scientific">Didymosphaeria variabile</name>
    <dbReference type="NCBI Taxonomy" id="1932322"/>
    <lineage>
        <taxon>Eukaryota</taxon>
        <taxon>Fungi</taxon>
        <taxon>Dikarya</taxon>
        <taxon>Ascomycota</taxon>
        <taxon>Pezizomycotina</taxon>
        <taxon>Dothideomycetes</taxon>
        <taxon>Pleosporomycetidae</taxon>
        <taxon>Pleosporales</taxon>
        <taxon>Massarineae</taxon>
        <taxon>Didymosphaeriaceae</taxon>
        <taxon>Didymosphaeria</taxon>
    </lineage>
</organism>
<dbReference type="AlphaFoldDB" id="A0A9W9C8S3"/>
<evidence type="ECO:0000313" key="3">
    <source>
        <dbReference type="Proteomes" id="UP001140513"/>
    </source>
</evidence>
<proteinExistence type="predicted"/>
<feature type="domain" description="F-box" evidence="1">
    <location>
        <begin position="60"/>
        <end position="105"/>
    </location>
</feature>
<dbReference type="PROSITE" id="PS50181">
    <property type="entry name" value="FBOX"/>
    <property type="match status" value="1"/>
</dbReference>
<reference evidence="2" key="1">
    <citation type="submission" date="2022-10" db="EMBL/GenBank/DDBJ databases">
        <title>Tapping the CABI collections for fungal endophytes: first genome assemblies for Collariella, Neodidymelliopsis, Ascochyta clinopodiicola, Didymella pomorum, Didymosphaeria variabile, Neocosmospora piperis and Neocucurbitaria cava.</title>
        <authorList>
            <person name="Hill R."/>
        </authorList>
    </citation>
    <scope>NUCLEOTIDE SEQUENCE</scope>
    <source>
        <strain evidence="2">IMI 356815</strain>
    </source>
</reference>
<protein>
    <recommendedName>
        <fullName evidence="1">F-box domain-containing protein</fullName>
    </recommendedName>
</protein>
<dbReference type="EMBL" id="JAPEUX010000007">
    <property type="protein sequence ID" value="KAJ4348719.1"/>
    <property type="molecule type" value="Genomic_DNA"/>
</dbReference>
<comment type="caution">
    <text evidence="2">The sequence shown here is derived from an EMBL/GenBank/DDBJ whole genome shotgun (WGS) entry which is preliminary data.</text>
</comment>
<sequence>MGPNNRPDPAPDRDVFTTDQLKTMDLAQCHFPEICNELKNLYNRICDGKDLSERGFEAMPRSIGTLPPELFEQVVQQLSLPDVGNVRLASRQLATLATQQTFKSHIVNKNVRLTKSDLQNLVEFSNPGELGCLVENLTLTSVAIDTSQLEKISKQKSRWGTDLNGPSTMSFQDESTHKCTPEEVAKVEDDMRELEDRRWEYIVLKETGVYSGLLTKAFRNLAANGKRNRLRSLTLDVVVLREDAVTEKSPEHGGGWKIIWEAASECFSIAMTSLADSKLRVDELDLFNSTYRCSLGSNSFMEIETYAKELAPSLRDMKSLSFSHVDRLLTESELRGPIDELQALTYQHANLNGLARLIGLSPGLESLQIHWYSTYACRYRDDIDVDDTQLIKTLAQTAALPCLKTLILRGVRVTEKELLALVRSAPIQKFSMENVHMEEGTFQSVFDHCTSNQAAIQKLFFDDIWERKLIIFEGEGKMKIPWGLPRRGGQTLEREGEAVKTPIRYLFFPTGRMKGSHEAYEWRDRRHREYGPPGE</sequence>
<dbReference type="OrthoDB" id="3438345at2759"/>
<dbReference type="InterPro" id="IPR001810">
    <property type="entry name" value="F-box_dom"/>
</dbReference>
<dbReference type="Proteomes" id="UP001140513">
    <property type="component" value="Unassembled WGS sequence"/>
</dbReference>
<accession>A0A9W9C8S3</accession>
<gene>
    <name evidence="2" type="ORF">N0V89_010097</name>
</gene>
<keyword evidence="3" id="KW-1185">Reference proteome</keyword>
<evidence type="ECO:0000313" key="2">
    <source>
        <dbReference type="EMBL" id="KAJ4348719.1"/>
    </source>
</evidence>
<dbReference type="RefSeq" id="XP_056068107.1">
    <property type="nucleotide sequence ID" value="XM_056218842.1"/>
</dbReference>
<evidence type="ECO:0000259" key="1">
    <source>
        <dbReference type="PROSITE" id="PS50181"/>
    </source>
</evidence>
<name>A0A9W9C8S3_9PLEO</name>